<gene>
    <name evidence="1" type="ORF">BS639_08960</name>
</gene>
<keyword evidence="2" id="KW-1185">Reference proteome</keyword>
<dbReference type="Pfam" id="PF06891">
    <property type="entry name" value="P2_Phage_GpR"/>
    <property type="match status" value="1"/>
</dbReference>
<name>A0ABX3U294_9GAMM</name>
<evidence type="ECO:0000313" key="1">
    <source>
        <dbReference type="EMBL" id="ORJ21585.1"/>
    </source>
</evidence>
<sequence length="164" mass="18505">MLKAELLRAQIVAHNQFFRENPDQLEVYVKKAQVISTGRPSPSFTYVYDLNVLAMDYPGNIDDLTLPILAWAYVHQPELLFNPAKREDGIGFEAEILNNDTADILYVIKASELVIVTKDPDGKVTVTHRDQPRHFEDEPGSQWSEILVKAADGDEITLPEGRNV</sequence>
<accession>A0ABX3U294</accession>
<protein>
    <submittedName>
        <fullName evidence="1">Phage tail protein</fullName>
    </submittedName>
</protein>
<evidence type="ECO:0000313" key="2">
    <source>
        <dbReference type="Proteomes" id="UP000192722"/>
    </source>
</evidence>
<dbReference type="RefSeq" id="WP_084982893.1">
    <property type="nucleotide sequence ID" value="NZ_CBCSCF010000002.1"/>
</dbReference>
<reference evidence="1 2" key="1">
    <citation type="journal article" date="2017" name="Int. J. Syst. Evol. Microbiol.">
        <title>Rouxiella badensis sp. nov. and Rouxiella silvae sp. nov. isolated from peat bog soil in Germany and emendation of the genus description.</title>
        <authorList>
            <person name="Le Fleche-Mateos A."/>
            <person name="Kugler J.H."/>
            <person name="Hansen S.H."/>
            <person name="Syldatk C."/>
            <person name="Hausmann R."/>
            <person name="Lomprez F."/>
            <person name="Vandenbogaert M."/>
            <person name="Manuguerra J.C."/>
            <person name="Grimont P.A."/>
        </authorList>
    </citation>
    <scope>NUCLEOTIDE SEQUENCE [LARGE SCALE GENOMIC DNA]</scope>
    <source>
        <strain evidence="1 2">213</strain>
    </source>
</reference>
<comment type="caution">
    <text evidence="1">The sequence shown here is derived from an EMBL/GenBank/DDBJ whole genome shotgun (WGS) entry which is preliminary data.</text>
</comment>
<proteinExistence type="predicted"/>
<organism evidence="1 2">
    <name type="scientific">Rouxiella silvae</name>
    <dbReference type="NCBI Taxonomy" id="1646373"/>
    <lineage>
        <taxon>Bacteria</taxon>
        <taxon>Pseudomonadati</taxon>
        <taxon>Pseudomonadota</taxon>
        <taxon>Gammaproteobacteria</taxon>
        <taxon>Enterobacterales</taxon>
        <taxon>Yersiniaceae</taxon>
        <taxon>Rouxiella</taxon>
    </lineage>
</organism>
<dbReference type="InterPro" id="IPR009678">
    <property type="entry name" value="Phage_tail_completion_R"/>
</dbReference>
<dbReference type="Proteomes" id="UP000192722">
    <property type="component" value="Unassembled WGS sequence"/>
</dbReference>
<dbReference type="EMBL" id="MRWD01000017">
    <property type="protein sequence ID" value="ORJ21585.1"/>
    <property type="molecule type" value="Genomic_DNA"/>
</dbReference>